<dbReference type="eggNOG" id="KOG0619">
    <property type="taxonomic scope" value="Eukaryota"/>
</dbReference>
<dbReference type="PaxDb" id="4577-GRMZM5G807054_P01"/>
<accession>A0A1D6P726</accession>
<comment type="subcellular location">
    <subcellularLocation>
        <location evidence="3">Nucleus</location>
    </subcellularLocation>
</comment>
<comment type="function">
    <text evidence="3">Transcription activator.</text>
</comment>
<dbReference type="GO" id="GO:0005634">
    <property type="term" value="C:nucleus"/>
    <property type="evidence" value="ECO:0007669"/>
    <property type="project" value="UniProtKB-SubCell"/>
</dbReference>
<comment type="caution">
    <text evidence="2">Lacks conserved residue(s) required for the propagation of feature annotation.</text>
</comment>
<dbReference type="PROSITE" id="PS51667">
    <property type="entry name" value="WRC"/>
    <property type="match status" value="1"/>
</dbReference>
<dbReference type="GO" id="GO:0005524">
    <property type="term" value="F:ATP binding"/>
    <property type="evidence" value="ECO:0007669"/>
    <property type="project" value="UniProtKB-UniRule"/>
</dbReference>
<evidence type="ECO:0000256" key="1">
    <source>
        <dbReference type="ARBA" id="ARBA00023242"/>
    </source>
</evidence>
<dbReference type="Pfam" id="PF08879">
    <property type="entry name" value="WRC"/>
    <property type="match status" value="1"/>
</dbReference>
<keyword evidence="1 3" id="KW-0539">Nucleus</keyword>
<keyword evidence="3" id="KW-0805">Transcription regulation</keyword>
<gene>
    <name evidence="5" type="ORF">ZEAMMB73_Zm00001d047121</name>
</gene>
<dbReference type="InterPro" id="IPR014977">
    <property type="entry name" value="WRC_dom"/>
</dbReference>
<evidence type="ECO:0000313" key="5">
    <source>
        <dbReference type="EMBL" id="AQL05642.1"/>
    </source>
</evidence>
<dbReference type="Gene3D" id="3.40.50.1220">
    <property type="entry name" value="TPP-binding domain"/>
    <property type="match status" value="1"/>
</dbReference>
<comment type="similarity">
    <text evidence="3">Belongs to the GRF family.</text>
</comment>
<comment type="domain">
    <text evidence="3">The QLQ domain and WRC domain may be involved in protein-protein interaction and DNA-binding, respectively.</text>
</comment>
<dbReference type="EMBL" id="CM000785">
    <property type="protein sequence ID" value="AQL05642.1"/>
    <property type="molecule type" value="Genomic_DNA"/>
</dbReference>
<reference evidence="5" key="1">
    <citation type="submission" date="2015-12" db="EMBL/GenBank/DDBJ databases">
        <title>Update maize B73 reference genome by single molecule sequencing technologies.</title>
        <authorList>
            <consortium name="Maize Genome Sequencing Project"/>
            <person name="Ware D."/>
        </authorList>
    </citation>
    <scope>NUCLEOTIDE SEQUENCE</scope>
    <source>
        <tissue evidence="5">Seedling</tissue>
    </source>
</reference>
<evidence type="ECO:0000256" key="2">
    <source>
        <dbReference type="PROSITE-ProRule" id="PRU01002"/>
    </source>
</evidence>
<dbReference type="PANTHER" id="PTHR31602:SF49">
    <property type="entry name" value="GROWTH-REGULATING FACTOR"/>
    <property type="match status" value="1"/>
</dbReference>
<dbReference type="ExpressionAtlas" id="A0A1D6P726">
    <property type="expression patterns" value="baseline and differential"/>
</dbReference>
<organism evidence="5">
    <name type="scientific">Zea mays</name>
    <name type="common">Maize</name>
    <dbReference type="NCBI Taxonomy" id="4577"/>
    <lineage>
        <taxon>Eukaryota</taxon>
        <taxon>Viridiplantae</taxon>
        <taxon>Streptophyta</taxon>
        <taxon>Embryophyta</taxon>
        <taxon>Tracheophyta</taxon>
        <taxon>Spermatophyta</taxon>
        <taxon>Magnoliopsida</taxon>
        <taxon>Liliopsida</taxon>
        <taxon>Poales</taxon>
        <taxon>Poaceae</taxon>
        <taxon>PACMAD clade</taxon>
        <taxon>Panicoideae</taxon>
        <taxon>Andropogonodae</taxon>
        <taxon>Andropogoneae</taxon>
        <taxon>Tripsacinae</taxon>
        <taxon>Zea</taxon>
    </lineage>
</organism>
<proteinExistence type="inferred from homology"/>
<protein>
    <recommendedName>
        <fullName evidence="3">Growth-regulating factor</fullName>
    </recommendedName>
</protein>
<dbReference type="InterPro" id="IPR029035">
    <property type="entry name" value="DHS-like_NAD/FAD-binding_dom"/>
</dbReference>
<dbReference type="GO" id="GO:0032502">
    <property type="term" value="P:developmental process"/>
    <property type="evidence" value="ECO:0007669"/>
    <property type="project" value="InterPro"/>
</dbReference>
<evidence type="ECO:0000259" key="4">
    <source>
        <dbReference type="PROSITE" id="PS51667"/>
    </source>
</evidence>
<dbReference type="SUPFAM" id="SSF52467">
    <property type="entry name" value="DHS-like NAD/FAD-binding domain"/>
    <property type="match status" value="1"/>
</dbReference>
<dbReference type="PANTHER" id="PTHR31602">
    <property type="entry name" value="GROWTH-REGULATING FACTOR 5"/>
    <property type="match status" value="1"/>
</dbReference>
<name>A0A1D6P726_MAIZE</name>
<sequence length="264" mass="30366">MSHRAEVARRLAVRPVRSWAAAIAGRRSTAYLPQLSSVPGNNALLYRRENPLSLRCSFRSLKARNNCSSVVAPKDYCETYIQFLRDKWIVPDSDPPSPKDVDLLYQFIDKSKRLMVVTGAGMSTEFGIPDYRSPNGAYSTRFKPLSHQASSFFFLALLLSLFALLEPRGGTGLGAMLDREGKKGEDYMLTESQNFTRKQVEDPHFIWQVGYEPYFGKTVYPELERCRRTDDKKWRCSNEAILVSKYCERQMHRGHNRSRKHVKK</sequence>
<keyword evidence="3" id="KW-0804">Transcription</keyword>
<dbReference type="InterPro" id="IPR031137">
    <property type="entry name" value="GRF"/>
</dbReference>
<keyword evidence="3" id="KW-0010">Activator</keyword>
<evidence type="ECO:0000256" key="3">
    <source>
        <dbReference type="RuleBase" id="RU367127"/>
    </source>
</evidence>
<dbReference type="GO" id="GO:0006351">
    <property type="term" value="P:DNA-templated transcription"/>
    <property type="evidence" value="ECO:0007669"/>
    <property type="project" value="UniProtKB-UniRule"/>
</dbReference>
<feature type="domain" description="WRC" evidence="4">
    <location>
        <begin position="220"/>
        <end position="264"/>
    </location>
</feature>
<dbReference type="AlphaFoldDB" id="A0A1D6P726"/>
<dbReference type="eggNOG" id="KOG2683">
    <property type="taxonomic scope" value="Eukaryota"/>
</dbReference>